<feature type="domain" description="Carboxylesterase type B" evidence="1">
    <location>
        <begin position="7"/>
        <end position="59"/>
    </location>
</feature>
<organism evidence="2 3">
    <name type="scientific">Neotoma lepida</name>
    <name type="common">Desert woodrat</name>
    <dbReference type="NCBI Taxonomy" id="56216"/>
    <lineage>
        <taxon>Eukaryota</taxon>
        <taxon>Metazoa</taxon>
        <taxon>Chordata</taxon>
        <taxon>Craniata</taxon>
        <taxon>Vertebrata</taxon>
        <taxon>Euteleostomi</taxon>
        <taxon>Mammalia</taxon>
        <taxon>Eutheria</taxon>
        <taxon>Euarchontoglires</taxon>
        <taxon>Glires</taxon>
        <taxon>Rodentia</taxon>
        <taxon>Myomorpha</taxon>
        <taxon>Muroidea</taxon>
        <taxon>Cricetidae</taxon>
        <taxon>Neotominae</taxon>
        <taxon>Neotoma</taxon>
    </lineage>
</organism>
<dbReference type="STRING" id="56216.A0A1A6GPQ9"/>
<comment type="caution">
    <text evidence="2">The sequence shown here is derived from an EMBL/GenBank/DDBJ whole genome shotgun (WGS) entry which is preliminary data.</text>
</comment>
<dbReference type="EMBL" id="LZPO01086263">
    <property type="protein sequence ID" value="OBS67342.1"/>
    <property type="molecule type" value="Genomic_DNA"/>
</dbReference>
<dbReference type="SUPFAM" id="SSF53474">
    <property type="entry name" value="alpha/beta-Hydrolases"/>
    <property type="match status" value="1"/>
</dbReference>
<dbReference type="Gene3D" id="3.40.50.1820">
    <property type="entry name" value="alpha/beta hydrolase"/>
    <property type="match status" value="1"/>
</dbReference>
<evidence type="ECO:0000259" key="1">
    <source>
        <dbReference type="Pfam" id="PF00135"/>
    </source>
</evidence>
<evidence type="ECO:0000313" key="2">
    <source>
        <dbReference type="EMBL" id="OBS67342.1"/>
    </source>
</evidence>
<dbReference type="AlphaFoldDB" id="A0A1A6GPQ9"/>
<keyword evidence="3" id="KW-1185">Reference proteome</keyword>
<dbReference type="Proteomes" id="UP000092124">
    <property type="component" value="Unassembled WGS sequence"/>
</dbReference>
<dbReference type="OrthoDB" id="3200163at2759"/>
<dbReference type="Pfam" id="PF00135">
    <property type="entry name" value="COesterase"/>
    <property type="match status" value="1"/>
</dbReference>
<reference evidence="2 3" key="1">
    <citation type="submission" date="2016-06" db="EMBL/GenBank/DDBJ databases">
        <title>The Draft Genome Sequence and Annotation of the Desert Woodrat Neotoma lepida.</title>
        <authorList>
            <person name="Campbell M."/>
            <person name="Oakeson K.F."/>
            <person name="Yandell M."/>
            <person name="Halpert J.R."/>
            <person name="Dearing D."/>
        </authorList>
    </citation>
    <scope>NUCLEOTIDE SEQUENCE [LARGE SCALE GENOMIC DNA]</scope>
    <source>
        <strain evidence="2">417</strain>
        <tissue evidence="2">Liver</tissue>
    </source>
</reference>
<dbReference type="InterPro" id="IPR029058">
    <property type="entry name" value="AB_hydrolase_fold"/>
</dbReference>
<name>A0A1A6GPQ9_NEOLE</name>
<gene>
    <name evidence="2" type="ORF">A6R68_04117</name>
</gene>
<feature type="non-terminal residue" evidence="2">
    <location>
        <position position="1"/>
    </location>
</feature>
<evidence type="ECO:0000313" key="3">
    <source>
        <dbReference type="Proteomes" id="UP000092124"/>
    </source>
</evidence>
<accession>A0A1A6GPQ9</accession>
<proteinExistence type="predicted"/>
<feature type="non-terminal residue" evidence="2">
    <location>
        <position position="60"/>
    </location>
</feature>
<dbReference type="InterPro" id="IPR002018">
    <property type="entry name" value="CarbesteraseB"/>
</dbReference>
<sequence length="60" mass="6811">NFFKLDLQGDTKKHYPFTPTVLDGVVLPQDPVEILAKKNINTVPYLVGINKQEFGWVLPN</sequence>
<protein>
    <recommendedName>
        <fullName evidence="1">Carboxylesterase type B domain-containing protein</fullName>
    </recommendedName>
</protein>